<gene>
    <name evidence="3" type="ORF">HNP49_001697</name>
</gene>
<dbReference type="RefSeq" id="WP_184682342.1">
    <property type="nucleotide sequence ID" value="NZ_JACHLL010000002.1"/>
</dbReference>
<dbReference type="PANTHER" id="PTHR35936:SF35">
    <property type="entry name" value="L-CYSTINE-BINDING PROTEIN TCYJ"/>
    <property type="match status" value="1"/>
</dbReference>
<dbReference type="Proteomes" id="UP000557193">
    <property type="component" value="Unassembled WGS sequence"/>
</dbReference>
<protein>
    <submittedName>
        <fullName evidence="3">Polar amino acid transport system substrate-binding protein</fullName>
    </submittedName>
</protein>
<organism evidence="3 4">
    <name type="scientific">Pseudomonas fluvialis</name>
    <dbReference type="NCBI Taxonomy" id="1793966"/>
    <lineage>
        <taxon>Bacteria</taxon>
        <taxon>Pseudomonadati</taxon>
        <taxon>Pseudomonadota</taxon>
        <taxon>Gammaproteobacteria</taxon>
        <taxon>Pseudomonadales</taxon>
        <taxon>Pseudomonadaceae</taxon>
        <taxon>Pseudomonas</taxon>
    </lineage>
</organism>
<keyword evidence="4" id="KW-1185">Reference proteome</keyword>
<sequence length="249" mass="28221">MSAQSFCRRLLLVLCCCSSASWGADVLMAFGEKIPPYCFPESDSGIELEVIGEALALRGHRLKPRYYPLARVPLAFRHGEVDAAMTDLGQDLTDQGGHYGEPAVIYQNVLVTLRNRQLNLQRPEDLKGLSVVAFQGAAKRYPEWLGATQAAGLYFEQNNQELQVLGLNKGRYDVVLSDRSIYHYFEQLLSRTALFKAKAVDMHSFTEEDPQNYRPVFRDAQVRDDFNAGLQQLKKSGRYQQIYDSYLKP</sequence>
<keyword evidence="2" id="KW-0732">Signal</keyword>
<name>A0A7X0EU65_9PSED</name>
<proteinExistence type="inferred from homology"/>
<dbReference type="PANTHER" id="PTHR35936">
    <property type="entry name" value="MEMBRANE-BOUND LYTIC MUREIN TRANSGLYCOSYLASE F"/>
    <property type="match status" value="1"/>
</dbReference>
<evidence type="ECO:0000313" key="4">
    <source>
        <dbReference type="Proteomes" id="UP000557193"/>
    </source>
</evidence>
<dbReference type="AlphaFoldDB" id="A0A7X0EU65"/>
<accession>A0A7X0EU65</accession>
<feature type="chain" id="PRO_5031541214" evidence="2">
    <location>
        <begin position="24"/>
        <end position="249"/>
    </location>
</feature>
<dbReference type="SUPFAM" id="SSF53850">
    <property type="entry name" value="Periplasmic binding protein-like II"/>
    <property type="match status" value="1"/>
</dbReference>
<evidence type="ECO:0000313" key="3">
    <source>
        <dbReference type="EMBL" id="MBB6341540.1"/>
    </source>
</evidence>
<comment type="similarity">
    <text evidence="1">Belongs to the bacterial solute-binding protein 3 family.</text>
</comment>
<evidence type="ECO:0000256" key="2">
    <source>
        <dbReference type="SAM" id="SignalP"/>
    </source>
</evidence>
<dbReference type="Gene3D" id="3.40.190.10">
    <property type="entry name" value="Periplasmic binding protein-like II"/>
    <property type="match status" value="2"/>
</dbReference>
<evidence type="ECO:0000256" key="1">
    <source>
        <dbReference type="ARBA" id="ARBA00010333"/>
    </source>
</evidence>
<reference evidence="3 4" key="1">
    <citation type="submission" date="2020-08" db="EMBL/GenBank/DDBJ databases">
        <title>Functional genomics of gut bacteria from endangered species of beetles.</title>
        <authorList>
            <person name="Carlos-Shanley C."/>
        </authorList>
    </citation>
    <scope>NUCLEOTIDE SEQUENCE [LARGE SCALE GENOMIC DNA]</scope>
    <source>
        <strain evidence="3 4">S00202</strain>
    </source>
</reference>
<feature type="signal peptide" evidence="2">
    <location>
        <begin position="1"/>
        <end position="23"/>
    </location>
</feature>
<comment type="caution">
    <text evidence="3">The sequence shown here is derived from an EMBL/GenBank/DDBJ whole genome shotgun (WGS) entry which is preliminary data.</text>
</comment>
<dbReference type="EMBL" id="JACHLL010000002">
    <property type="protein sequence ID" value="MBB6341540.1"/>
    <property type="molecule type" value="Genomic_DNA"/>
</dbReference>